<evidence type="ECO:0000256" key="1">
    <source>
        <dbReference type="SAM" id="MobiDB-lite"/>
    </source>
</evidence>
<feature type="compositionally biased region" description="Low complexity" evidence="1">
    <location>
        <begin position="307"/>
        <end position="318"/>
    </location>
</feature>
<dbReference type="AlphaFoldDB" id="A0A9P6QA63"/>
<dbReference type="PANTHER" id="PTHR15615:SF36">
    <property type="entry name" value="PHO85 CYCLIN-5"/>
    <property type="match status" value="1"/>
</dbReference>
<gene>
    <name evidence="2" type="ORF">DFQ27_002721</name>
</gene>
<feature type="region of interest" description="Disordered" evidence="1">
    <location>
        <begin position="1"/>
        <end position="26"/>
    </location>
</feature>
<dbReference type="CDD" id="cd20557">
    <property type="entry name" value="CYCLIN_ScPCL1-like"/>
    <property type="match status" value="1"/>
</dbReference>
<dbReference type="GO" id="GO:0005634">
    <property type="term" value="C:nucleus"/>
    <property type="evidence" value="ECO:0007669"/>
    <property type="project" value="TreeGrafter"/>
</dbReference>
<sequence length="583" mass="64187">MRNHTWQQPQPHSTSTTTTSSSHHNHQPLLQKSLILDPSVASKVNLVENLVDTAALIIESIWPTPTSNYGAKPPVIPLHIFVKETLRRSRTTLSTLQLALYYIYRIRTQVLAAQEKIRQDQIQQIQQQMTGLHHGQPPSPNDSLDGLSDTEFAKRDYFHTRPLPVSPPHSNNTPASLSPLSLSSTVPSTPVVSKSEPIGCGRRMFLAALILASKFQQDRTYSNKAWSKISGLPVAEINQNEITFLTLIDYRLYVSQAVFQKWVMILTEKGKLRERVAAAQAAQLHSNYHLHQYQQSQHQHQQHEQQQRAASCSPPSSPLAANAAVSKYAPSVHQHQRYVRRNSINVAGTIYNTTPAPSSHQQQQLPPRMSCITASSLEQTTDASLAQPNGPAAPSLPSFALFIGGHCPTLDYTSPSQKPALATPELMVTGLVQSDKAPRQQQGMGSYLTTRWVQAQRREYLRTQALAAANAAAAANATQQWSNGQRSSAMWCTPALTASPAVDCVSSMPMTSNVAVPSVYRSNSKLLELSNDFLPSPVSAASPMGLQPSIGSKRRSSDLEDAQESDRDFKSQRRLSVSFLVDC</sequence>
<proteinExistence type="predicted"/>
<organism evidence="2 3">
    <name type="scientific">Actinomortierella ambigua</name>
    <dbReference type="NCBI Taxonomy" id="1343610"/>
    <lineage>
        <taxon>Eukaryota</taxon>
        <taxon>Fungi</taxon>
        <taxon>Fungi incertae sedis</taxon>
        <taxon>Mucoromycota</taxon>
        <taxon>Mortierellomycotina</taxon>
        <taxon>Mortierellomycetes</taxon>
        <taxon>Mortierellales</taxon>
        <taxon>Mortierellaceae</taxon>
        <taxon>Actinomortierella</taxon>
    </lineage>
</organism>
<dbReference type="PANTHER" id="PTHR15615">
    <property type="match status" value="1"/>
</dbReference>
<accession>A0A9P6QA63</accession>
<protein>
    <submittedName>
        <fullName evidence="2">Uncharacterized protein</fullName>
    </submittedName>
</protein>
<feature type="compositionally biased region" description="Low complexity" evidence="1">
    <location>
        <begin position="290"/>
        <end position="299"/>
    </location>
</feature>
<dbReference type="OrthoDB" id="286814at2759"/>
<evidence type="ECO:0000313" key="2">
    <source>
        <dbReference type="EMBL" id="KAG0261893.1"/>
    </source>
</evidence>
<dbReference type="InterPro" id="IPR013922">
    <property type="entry name" value="Cyclin_PHO80-like"/>
</dbReference>
<dbReference type="GO" id="GO:0019901">
    <property type="term" value="F:protein kinase binding"/>
    <property type="evidence" value="ECO:0007669"/>
    <property type="project" value="InterPro"/>
</dbReference>
<feature type="region of interest" description="Disordered" evidence="1">
    <location>
        <begin position="290"/>
        <end position="318"/>
    </location>
</feature>
<feature type="compositionally biased region" description="Low complexity" evidence="1">
    <location>
        <begin position="12"/>
        <end position="22"/>
    </location>
</feature>
<name>A0A9P6QA63_9FUNG</name>
<feature type="region of interest" description="Disordered" evidence="1">
    <location>
        <begin position="125"/>
        <end position="147"/>
    </location>
</feature>
<keyword evidence="3" id="KW-1185">Reference proteome</keyword>
<dbReference type="GO" id="GO:0000307">
    <property type="term" value="C:cyclin-dependent protein kinase holoenzyme complex"/>
    <property type="evidence" value="ECO:0007669"/>
    <property type="project" value="TreeGrafter"/>
</dbReference>
<dbReference type="EMBL" id="JAAAJB010000203">
    <property type="protein sequence ID" value="KAG0261893.1"/>
    <property type="molecule type" value="Genomic_DNA"/>
</dbReference>
<dbReference type="Proteomes" id="UP000807716">
    <property type="component" value="Unassembled WGS sequence"/>
</dbReference>
<dbReference type="GO" id="GO:0016538">
    <property type="term" value="F:cyclin-dependent protein serine/threonine kinase regulator activity"/>
    <property type="evidence" value="ECO:0007669"/>
    <property type="project" value="TreeGrafter"/>
</dbReference>
<feature type="region of interest" description="Disordered" evidence="1">
    <location>
        <begin position="540"/>
        <end position="571"/>
    </location>
</feature>
<comment type="caution">
    <text evidence="2">The sequence shown here is derived from an EMBL/GenBank/DDBJ whole genome shotgun (WGS) entry which is preliminary data.</text>
</comment>
<dbReference type="Pfam" id="PF08613">
    <property type="entry name" value="Cyclin"/>
    <property type="match status" value="1"/>
</dbReference>
<dbReference type="Gene3D" id="1.10.472.10">
    <property type="entry name" value="Cyclin-like"/>
    <property type="match status" value="1"/>
</dbReference>
<evidence type="ECO:0000313" key="3">
    <source>
        <dbReference type="Proteomes" id="UP000807716"/>
    </source>
</evidence>
<reference evidence="2" key="1">
    <citation type="journal article" date="2020" name="Fungal Divers.">
        <title>Resolving the Mortierellaceae phylogeny through synthesis of multi-gene phylogenetics and phylogenomics.</title>
        <authorList>
            <person name="Vandepol N."/>
            <person name="Liber J."/>
            <person name="Desiro A."/>
            <person name="Na H."/>
            <person name="Kennedy M."/>
            <person name="Barry K."/>
            <person name="Grigoriev I.V."/>
            <person name="Miller A.N."/>
            <person name="O'Donnell K."/>
            <person name="Stajich J.E."/>
            <person name="Bonito G."/>
        </authorList>
    </citation>
    <scope>NUCLEOTIDE SEQUENCE</scope>
    <source>
        <strain evidence="2">BC1065</strain>
    </source>
</reference>
<feature type="compositionally biased region" description="Polar residues" evidence="1">
    <location>
        <begin position="1"/>
        <end position="11"/>
    </location>
</feature>
<feature type="region of interest" description="Disordered" evidence="1">
    <location>
        <begin position="159"/>
        <end position="181"/>
    </location>
</feature>